<dbReference type="InterPro" id="IPR002008">
    <property type="entry name" value="DNA_pol_X_beta-like"/>
</dbReference>
<dbReference type="Gene3D" id="3.30.210.10">
    <property type="entry name" value="DNA polymerase, thumb domain"/>
    <property type="match status" value="1"/>
</dbReference>
<dbReference type="GO" id="GO:0140078">
    <property type="term" value="F:class I DNA-(apurinic or apyrimidinic site) endonuclease activity"/>
    <property type="evidence" value="ECO:0007669"/>
    <property type="project" value="UniProtKB-EC"/>
</dbReference>
<dbReference type="GO" id="GO:0005737">
    <property type="term" value="C:cytoplasm"/>
    <property type="evidence" value="ECO:0007669"/>
    <property type="project" value="UniProtKB-SubCell"/>
</dbReference>
<dbReference type="InterPro" id="IPR018944">
    <property type="entry name" value="DNA_pol_lambd_fingers_domain"/>
</dbReference>
<comment type="catalytic activity">
    <reaction evidence="19 20">
        <text>DNA(n) + a 2'-deoxyribonucleoside 5'-triphosphate = DNA(n+1) + diphosphate</text>
        <dbReference type="Rhea" id="RHEA:22508"/>
        <dbReference type="Rhea" id="RHEA-COMP:17339"/>
        <dbReference type="Rhea" id="RHEA-COMP:17340"/>
        <dbReference type="ChEBI" id="CHEBI:33019"/>
        <dbReference type="ChEBI" id="CHEBI:61560"/>
        <dbReference type="ChEBI" id="CHEBI:173112"/>
        <dbReference type="EC" id="2.7.7.7"/>
    </reaction>
</comment>
<dbReference type="EC" id="2.7.7.7" evidence="20"/>
<dbReference type="Pfam" id="PF14791">
    <property type="entry name" value="DNA_pol_B_thumb"/>
    <property type="match status" value="1"/>
</dbReference>
<keyword evidence="11 20" id="KW-0239">DNA-directed DNA polymerase</keyword>
<protein>
    <recommendedName>
        <fullName evidence="20">DNA polymerase</fullName>
        <ecNumber evidence="20">2.7.7.7</ecNumber>
    </recommendedName>
</protein>
<dbReference type="GO" id="GO:0005634">
    <property type="term" value="C:nucleus"/>
    <property type="evidence" value="ECO:0007669"/>
    <property type="project" value="UniProtKB-SubCell"/>
</dbReference>
<organism evidence="24 25">
    <name type="scientific">Mycena indigotica</name>
    <dbReference type="NCBI Taxonomy" id="2126181"/>
    <lineage>
        <taxon>Eukaryota</taxon>
        <taxon>Fungi</taxon>
        <taxon>Dikarya</taxon>
        <taxon>Basidiomycota</taxon>
        <taxon>Agaricomycotina</taxon>
        <taxon>Agaricomycetes</taxon>
        <taxon>Agaricomycetidae</taxon>
        <taxon>Agaricales</taxon>
        <taxon>Marasmiineae</taxon>
        <taxon>Mycenaceae</taxon>
        <taxon>Mycena</taxon>
    </lineage>
</organism>
<evidence type="ECO:0000259" key="22">
    <source>
        <dbReference type="SMART" id="SM00278"/>
    </source>
</evidence>
<dbReference type="PANTHER" id="PTHR11276">
    <property type="entry name" value="DNA POLYMERASE TYPE-X FAMILY MEMBER"/>
    <property type="match status" value="1"/>
</dbReference>
<proteinExistence type="inferred from homology"/>
<dbReference type="OrthoDB" id="205514at2759"/>
<dbReference type="GO" id="GO:0046872">
    <property type="term" value="F:metal ion binding"/>
    <property type="evidence" value="ECO:0007669"/>
    <property type="project" value="UniProtKB-UniRule"/>
</dbReference>
<comment type="function">
    <text evidence="20">DNA polymerase that functions in several pathways of DNA repair. Involved in base excision repair (BER) responsible for repair of lesions that give rise to abasic (AP) sites in DNA. Also contributes to DNA double-strand break repair by non-homologous end joining and homologous recombination. Has both template-dependent and template-independent (terminal transferase) DNA polymerase activities. Has also a 5'-deoxyribose-5-phosphate lyase (dRP lyase) activity.</text>
</comment>
<evidence type="ECO:0000313" key="24">
    <source>
        <dbReference type="EMBL" id="KAF7298791.1"/>
    </source>
</evidence>
<keyword evidence="20" id="KW-0539">Nucleus</keyword>
<evidence type="ECO:0000256" key="15">
    <source>
        <dbReference type="ARBA" id="ARBA00023239"/>
    </source>
</evidence>
<dbReference type="InterPro" id="IPR010996">
    <property type="entry name" value="HHH_MUS81"/>
</dbReference>
<comment type="catalytic activity">
    <reaction evidence="16">
        <text>2'-deoxyribonucleotide-(2'-deoxyribose 5'-phosphate)-2'-deoxyribonucleotide-DNA = a 3'-end 2'-deoxyribonucleotide-(2,3-dehydro-2,3-deoxyribose 5'-phosphate)-DNA + a 5'-end 5'-phospho-2'-deoxyribonucleoside-DNA + H(+)</text>
        <dbReference type="Rhea" id="RHEA:66592"/>
        <dbReference type="Rhea" id="RHEA-COMP:13180"/>
        <dbReference type="Rhea" id="RHEA-COMP:16897"/>
        <dbReference type="Rhea" id="RHEA-COMP:17067"/>
        <dbReference type="ChEBI" id="CHEBI:15378"/>
        <dbReference type="ChEBI" id="CHEBI:136412"/>
        <dbReference type="ChEBI" id="CHEBI:157695"/>
        <dbReference type="ChEBI" id="CHEBI:167181"/>
        <dbReference type="EC" id="4.2.99.18"/>
    </reaction>
</comment>
<keyword evidence="5" id="KW-0237">DNA synthesis</keyword>
<dbReference type="SUPFAM" id="SSF81585">
    <property type="entry name" value="PsbU/PolX domain-like"/>
    <property type="match status" value="1"/>
</dbReference>
<evidence type="ECO:0000256" key="12">
    <source>
        <dbReference type="ARBA" id="ARBA00023053"/>
    </source>
</evidence>
<dbReference type="InterPro" id="IPR043519">
    <property type="entry name" value="NT_sf"/>
</dbReference>
<dbReference type="PANTHER" id="PTHR11276:SF28">
    <property type="entry name" value="DNA POLYMERASE LAMBDA"/>
    <property type="match status" value="1"/>
</dbReference>
<dbReference type="AlphaFoldDB" id="A0A8H6SFY2"/>
<feature type="domain" description="DNA-directed DNA polymerase X" evidence="23">
    <location>
        <begin position="23"/>
        <end position="401"/>
    </location>
</feature>
<dbReference type="Pfam" id="PF14792">
    <property type="entry name" value="DNA_pol_B_palm"/>
    <property type="match status" value="1"/>
</dbReference>
<keyword evidence="8" id="KW-0235">DNA replication</keyword>
<dbReference type="CDD" id="cd00141">
    <property type="entry name" value="NT_POLXc"/>
    <property type="match status" value="1"/>
</dbReference>
<keyword evidence="9 20" id="KW-0227">DNA damage</keyword>
<reference evidence="24" key="1">
    <citation type="submission" date="2020-05" db="EMBL/GenBank/DDBJ databases">
        <title>Mycena genomes resolve the evolution of fungal bioluminescence.</title>
        <authorList>
            <person name="Tsai I.J."/>
        </authorList>
    </citation>
    <scope>NUCLEOTIDE SEQUENCE</scope>
    <source>
        <strain evidence="24">171206Taipei</strain>
    </source>
</reference>
<feature type="compositionally biased region" description="Basic residues" evidence="21">
    <location>
        <begin position="418"/>
        <end position="430"/>
    </location>
</feature>
<dbReference type="Pfam" id="PF10391">
    <property type="entry name" value="DNA_pol_lambd_f"/>
    <property type="match status" value="1"/>
</dbReference>
<evidence type="ECO:0000256" key="20">
    <source>
        <dbReference type="RuleBase" id="RU366014"/>
    </source>
</evidence>
<sequence length="430" mass="47839">MQRLACGSRCRLSLPFRVYSTAGPNQAVLEMLRADKDEETQNPDKNPFKVRAFTSAINVISELDYPIQSADEVKSLKGVGPGILRRIREFLGETEPARKSGLSTKVDERAVQAVKKAQLARSELEQIPGIGVAKAKVLVEAGCTTIKQLQTTPRFLALLTKQQQIGVQYFRKLSRVSRSEAETVVQFIRDAVPPKYEVILGGSYRRGSQDSSDIDLIILHPDHVHVPFPQTAQKRGAPPKSARPLLKTNFLPPLTDRGLLAATLSAGDLKWQGIVRIPEAVTSNSDRSMQWQRRLAAIKAGEGSYRRLDINMVAQKSRGAALLAFTGDTEFNRQLRLRASKAGLHLNEFGLWRWNRNGDNIDTIESEPGNGNGFWELVRSDTEEEVLSELGMSYLPPEERNLAKVIKKPEPTTPNSSRRSRGRPKKAPSE</sequence>
<gene>
    <name evidence="24" type="ORF">MIND_00826700</name>
</gene>
<name>A0A8H6SFY2_9AGAR</name>
<evidence type="ECO:0000256" key="17">
    <source>
        <dbReference type="ARBA" id="ARBA00044678"/>
    </source>
</evidence>
<dbReference type="Gene3D" id="1.10.150.110">
    <property type="entry name" value="DNA polymerase beta, N-terminal domain-like"/>
    <property type="match status" value="1"/>
</dbReference>
<comment type="cofactor">
    <cofactor evidence="1">
        <name>Mg(2+)</name>
        <dbReference type="ChEBI" id="CHEBI:18420"/>
    </cofactor>
</comment>
<feature type="domain" description="Helix-hairpin-helix DNA-binding motif class 1" evidence="22">
    <location>
        <begin position="122"/>
        <end position="141"/>
    </location>
</feature>
<accession>A0A8H6SFY2</accession>
<dbReference type="GeneID" id="59347453"/>
<dbReference type="InterPro" id="IPR019843">
    <property type="entry name" value="DNA_pol-X_BS"/>
</dbReference>
<evidence type="ECO:0000256" key="7">
    <source>
        <dbReference type="ARBA" id="ARBA00022695"/>
    </source>
</evidence>
<keyword evidence="15" id="KW-0456">Lyase</keyword>
<keyword evidence="4" id="KW-0488">Methylation</keyword>
<evidence type="ECO:0000256" key="2">
    <source>
        <dbReference type="ARBA" id="ARBA00004496"/>
    </source>
</evidence>
<evidence type="ECO:0000256" key="9">
    <source>
        <dbReference type="ARBA" id="ARBA00022763"/>
    </source>
</evidence>
<keyword evidence="10" id="KW-0832">Ubl conjugation</keyword>
<dbReference type="PROSITE" id="PS00522">
    <property type="entry name" value="DNA_POLYMERASE_X"/>
    <property type="match status" value="1"/>
</dbReference>
<keyword evidence="13" id="KW-0238">DNA-binding</keyword>
<comment type="caution">
    <text evidence="24">The sequence shown here is derived from an EMBL/GenBank/DDBJ whole genome shotgun (WGS) entry which is preliminary data.</text>
</comment>
<dbReference type="SUPFAM" id="SSF81301">
    <property type="entry name" value="Nucleotidyltransferase"/>
    <property type="match status" value="1"/>
</dbReference>
<keyword evidence="25" id="KW-1185">Reference proteome</keyword>
<dbReference type="GO" id="GO:0003677">
    <property type="term" value="F:DNA binding"/>
    <property type="evidence" value="ECO:0007669"/>
    <property type="project" value="UniProtKB-UniRule"/>
</dbReference>
<comment type="catalytic activity">
    <reaction evidence="17">
        <text>a 5'-end 2'-deoxyribose-2'-deoxyribonucleotide-DNA = (2E,4S)-4-hydroxypenten-2-al-5-phosphate + a 5'-end 5'-phospho-2'-deoxyribonucleoside-DNA + H(+)</text>
        <dbReference type="Rhea" id="RHEA:76255"/>
        <dbReference type="Rhea" id="RHEA-COMP:13180"/>
        <dbReference type="Rhea" id="RHEA-COMP:18657"/>
        <dbReference type="ChEBI" id="CHEBI:15378"/>
        <dbReference type="ChEBI" id="CHEBI:136412"/>
        <dbReference type="ChEBI" id="CHEBI:195194"/>
        <dbReference type="ChEBI" id="CHEBI:195195"/>
    </reaction>
</comment>
<dbReference type="InterPro" id="IPR003583">
    <property type="entry name" value="Hlx-hairpin-Hlx_DNA-bd_motif"/>
</dbReference>
<dbReference type="Gene3D" id="1.10.150.20">
    <property type="entry name" value="5' to 3' exonuclease, C-terminal subdomain"/>
    <property type="match status" value="1"/>
</dbReference>
<dbReference type="GO" id="GO:0006260">
    <property type="term" value="P:DNA replication"/>
    <property type="evidence" value="ECO:0007669"/>
    <property type="project" value="UniProtKB-KW"/>
</dbReference>
<evidence type="ECO:0000256" key="10">
    <source>
        <dbReference type="ARBA" id="ARBA00022843"/>
    </source>
</evidence>
<dbReference type="InterPro" id="IPR037160">
    <property type="entry name" value="DNA_Pol_thumb_sf"/>
</dbReference>
<evidence type="ECO:0000256" key="13">
    <source>
        <dbReference type="ARBA" id="ARBA00023125"/>
    </source>
</evidence>
<dbReference type="GO" id="GO:0006303">
    <property type="term" value="P:double-strand break repair via nonhomologous end joining"/>
    <property type="evidence" value="ECO:0007669"/>
    <property type="project" value="TreeGrafter"/>
</dbReference>
<comment type="function">
    <text evidence="18">Repair polymerase that plays a key role in base-excision repair. During this process, the damaged base is excised by specific DNA glycosylases, the DNA backbone is nicked at the abasic site by an apurinic/apyrimidic (AP) endonuclease, and POLB removes 5'-deoxyribose-phosphate from the preincised AP site acting as a 5'-deoxyribose-phosphate lyase (5'-dRP lyase); through its DNA polymerase activity, it adds one nucleotide to the 3' end of the arising single-nucleotide gap. Conducts 'gap-filling' DNA synthesis in a stepwise distributive fashion rather than in a processive fashion as for other DNA polymerases. It is also able to cleave sugar-phosphate bonds 3' to an intact AP site, acting as an AP lyase.</text>
</comment>
<keyword evidence="7 20" id="KW-0548">Nucleotidyltransferase</keyword>
<feature type="domain" description="Helix-hairpin-helix DNA-binding motif class 1" evidence="22">
    <location>
        <begin position="71"/>
        <end position="90"/>
    </location>
</feature>
<dbReference type="InterPro" id="IPR029398">
    <property type="entry name" value="PolB_thumb"/>
</dbReference>
<evidence type="ECO:0000256" key="6">
    <source>
        <dbReference type="ARBA" id="ARBA00022679"/>
    </source>
</evidence>
<dbReference type="GO" id="GO:0003887">
    <property type="term" value="F:DNA-directed DNA polymerase activity"/>
    <property type="evidence" value="ECO:0007669"/>
    <property type="project" value="UniProtKB-UniRule"/>
</dbReference>
<evidence type="ECO:0000313" key="25">
    <source>
        <dbReference type="Proteomes" id="UP000636479"/>
    </source>
</evidence>
<dbReference type="InterPro" id="IPR022312">
    <property type="entry name" value="DNA_pol_X"/>
</dbReference>
<evidence type="ECO:0000256" key="16">
    <source>
        <dbReference type="ARBA" id="ARBA00044632"/>
    </source>
</evidence>
<feature type="region of interest" description="Disordered" evidence="21">
    <location>
        <begin position="401"/>
        <end position="430"/>
    </location>
</feature>
<evidence type="ECO:0000256" key="21">
    <source>
        <dbReference type="SAM" id="MobiDB-lite"/>
    </source>
</evidence>
<comment type="similarity">
    <text evidence="3 20">Belongs to the DNA polymerase type-X family.</text>
</comment>
<dbReference type="SMART" id="SM00278">
    <property type="entry name" value="HhH1"/>
    <property type="match status" value="2"/>
</dbReference>
<dbReference type="Proteomes" id="UP000636479">
    <property type="component" value="Unassembled WGS sequence"/>
</dbReference>
<dbReference type="PRINTS" id="PR00870">
    <property type="entry name" value="DNAPOLXBETA"/>
</dbReference>
<dbReference type="SMART" id="SM00483">
    <property type="entry name" value="POLXc"/>
    <property type="match status" value="1"/>
</dbReference>
<dbReference type="InterPro" id="IPR027421">
    <property type="entry name" value="DNA_pol_lamdba_lyase_dom_sf"/>
</dbReference>
<dbReference type="InterPro" id="IPR028207">
    <property type="entry name" value="DNA_pol_B_palm_palm"/>
</dbReference>
<keyword evidence="6 20" id="KW-0808">Transferase</keyword>
<keyword evidence="12" id="KW-0915">Sodium</keyword>
<evidence type="ECO:0000256" key="19">
    <source>
        <dbReference type="ARBA" id="ARBA00049244"/>
    </source>
</evidence>
<dbReference type="RefSeq" id="XP_037218179.1">
    <property type="nucleotide sequence ID" value="XM_037364937.1"/>
</dbReference>
<evidence type="ECO:0000256" key="11">
    <source>
        <dbReference type="ARBA" id="ARBA00022932"/>
    </source>
</evidence>
<evidence type="ECO:0000256" key="5">
    <source>
        <dbReference type="ARBA" id="ARBA00022634"/>
    </source>
</evidence>
<dbReference type="InterPro" id="IPR002054">
    <property type="entry name" value="DNA-dir_DNA_pol_X"/>
</dbReference>
<dbReference type="Gene3D" id="3.30.460.10">
    <property type="entry name" value="Beta Polymerase, domain 2"/>
    <property type="match status" value="1"/>
</dbReference>
<keyword evidence="14 20" id="KW-0234">DNA repair</keyword>
<evidence type="ECO:0000256" key="3">
    <source>
        <dbReference type="ARBA" id="ARBA00008323"/>
    </source>
</evidence>
<evidence type="ECO:0000256" key="14">
    <source>
        <dbReference type="ARBA" id="ARBA00023204"/>
    </source>
</evidence>
<dbReference type="EMBL" id="JACAZF010000007">
    <property type="protein sequence ID" value="KAF7298791.1"/>
    <property type="molecule type" value="Genomic_DNA"/>
</dbReference>
<feature type="compositionally biased region" description="Basic and acidic residues" evidence="21">
    <location>
        <begin position="401"/>
        <end position="410"/>
    </location>
</feature>
<evidence type="ECO:0000256" key="18">
    <source>
        <dbReference type="ARBA" id="ARBA00045548"/>
    </source>
</evidence>
<evidence type="ECO:0000256" key="4">
    <source>
        <dbReference type="ARBA" id="ARBA00022481"/>
    </source>
</evidence>
<evidence type="ECO:0000256" key="8">
    <source>
        <dbReference type="ARBA" id="ARBA00022705"/>
    </source>
</evidence>
<dbReference type="SUPFAM" id="SSF47802">
    <property type="entry name" value="DNA polymerase beta, N-terminal domain-like"/>
    <property type="match status" value="1"/>
</dbReference>
<evidence type="ECO:0000259" key="23">
    <source>
        <dbReference type="SMART" id="SM00483"/>
    </source>
</evidence>
<dbReference type="Pfam" id="PF14716">
    <property type="entry name" value="HHH_8"/>
    <property type="match status" value="1"/>
</dbReference>
<dbReference type="PRINTS" id="PR00869">
    <property type="entry name" value="DNAPOLX"/>
</dbReference>
<comment type="subcellular location">
    <subcellularLocation>
        <location evidence="2">Cytoplasm</location>
    </subcellularLocation>
    <subcellularLocation>
        <location evidence="20">Nucleus</location>
    </subcellularLocation>
</comment>
<evidence type="ECO:0000256" key="1">
    <source>
        <dbReference type="ARBA" id="ARBA00001946"/>
    </source>
</evidence>